<dbReference type="NCBIfam" id="TIGR00187">
    <property type="entry name" value="ribE"/>
    <property type="match status" value="1"/>
</dbReference>
<dbReference type="Pfam" id="PF00677">
    <property type="entry name" value="Lum_binding"/>
    <property type="match status" value="2"/>
</dbReference>
<dbReference type="InterPro" id="IPR026017">
    <property type="entry name" value="Lumazine-bd_dom"/>
</dbReference>
<feature type="repeat" description="Lumazine-binding" evidence="10">
    <location>
        <begin position="97"/>
        <end position="193"/>
    </location>
</feature>
<comment type="catalytic activity">
    <reaction evidence="1">
        <text>2 6,7-dimethyl-8-(1-D-ribityl)lumazine + H(+) = 5-amino-6-(D-ribitylamino)uracil + riboflavin</text>
        <dbReference type="Rhea" id="RHEA:20772"/>
        <dbReference type="ChEBI" id="CHEBI:15378"/>
        <dbReference type="ChEBI" id="CHEBI:15934"/>
        <dbReference type="ChEBI" id="CHEBI:57986"/>
        <dbReference type="ChEBI" id="CHEBI:58201"/>
        <dbReference type="EC" id="2.5.1.9"/>
    </reaction>
</comment>
<dbReference type="PANTHER" id="PTHR21098">
    <property type="entry name" value="RIBOFLAVIN SYNTHASE ALPHA CHAIN"/>
    <property type="match status" value="1"/>
</dbReference>
<evidence type="ECO:0000256" key="2">
    <source>
        <dbReference type="ARBA" id="ARBA00002803"/>
    </source>
</evidence>
<organism evidence="12 13">
    <name type="scientific">Saccharothrix xinjiangensis</name>
    <dbReference type="NCBI Taxonomy" id="204798"/>
    <lineage>
        <taxon>Bacteria</taxon>
        <taxon>Bacillati</taxon>
        <taxon>Actinomycetota</taxon>
        <taxon>Actinomycetes</taxon>
        <taxon>Pseudonocardiales</taxon>
        <taxon>Pseudonocardiaceae</taxon>
        <taxon>Saccharothrix</taxon>
    </lineage>
</organism>
<evidence type="ECO:0000256" key="8">
    <source>
        <dbReference type="ARBA" id="ARBA00022737"/>
    </source>
</evidence>
<evidence type="ECO:0000256" key="6">
    <source>
        <dbReference type="ARBA" id="ARBA00022619"/>
    </source>
</evidence>
<dbReference type="EC" id="2.5.1.9" evidence="4 9"/>
<proteinExistence type="predicted"/>
<feature type="domain" description="Lumazine-binding" evidence="11">
    <location>
        <begin position="97"/>
        <end position="193"/>
    </location>
</feature>
<reference evidence="13" key="1">
    <citation type="journal article" date="2019" name="Int. J. Syst. Evol. Microbiol.">
        <title>The Global Catalogue of Microorganisms (GCM) 10K type strain sequencing project: providing services to taxonomists for standard genome sequencing and annotation.</title>
        <authorList>
            <consortium name="The Broad Institute Genomics Platform"/>
            <consortium name="The Broad Institute Genome Sequencing Center for Infectious Disease"/>
            <person name="Wu L."/>
            <person name="Ma J."/>
        </authorList>
    </citation>
    <scope>NUCLEOTIDE SEQUENCE [LARGE SCALE GENOMIC DNA]</scope>
    <source>
        <strain evidence="13">KCTC 12848</strain>
    </source>
</reference>
<dbReference type="NCBIfam" id="NF009566">
    <property type="entry name" value="PRK13020.1"/>
    <property type="match status" value="1"/>
</dbReference>
<dbReference type="GO" id="GO:0004746">
    <property type="term" value="F:riboflavin synthase activity"/>
    <property type="evidence" value="ECO:0007669"/>
    <property type="project" value="UniProtKB-EC"/>
</dbReference>
<keyword evidence="8" id="KW-0677">Repeat</keyword>
<evidence type="ECO:0000256" key="9">
    <source>
        <dbReference type="NCBIfam" id="TIGR00187"/>
    </source>
</evidence>
<protein>
    <recommendedName>
        <fullName evidence="5 9">Riboflavin synthase</fullName>
        <ecNumber evidence="4 9">2.5.1.9</ecNumber>
    </recommendedName>
</protein>
<dbReference type="InterPro" id="IPR023366">
    <property type="entry name" value="ATP_synth_asu-like_sf"/>
</dbReference>
<name>A0ABV9YBV3_9PSEU</name>
<dbReference type="PROSITE" id="PS51177">
    <property type="entry name" value="LUMAZINE_BIND"/>
    <property type="match status" value="2"/>
</dbReference>
<comment type="caution">
    <text evidence="12">The sequence shown here is derived from an EMBL/GenBank/DDBJ whole genome shotgun (WGS) entry which is preliminary data.</text>
</comment>
<dbReference type="EMBL" id="JBHSJB010000037">
    <property type="protein sequence ID" value="MFC5059088.1"/>
    <property type="molecule type" value="Genomic_DNA"/>
</dbReference>
<comment type="function">
    <text evidence="2">Catalyzes the dismutation of two molecules of 6,7-dimethyl-8-ribityllumazine, resulting in the formation of riboflavin and 5-amino-6-(D-ribitylamino)uracil.</text>
</comment>
<gene>
    <name evidence="12" type="ORF">ACFPFM_35695</name>
</gene>
<dbReference type="PANTHER" id="PTHR21098:SF12">
    <property type="entry name" value="RIBOFLAVIN SYNTHASE"/>
    <property type="match status" value="1"/>
</dbReference>
<dbReference type="InterPro" id="IPR017938">
    <property type="entry name" value="Riboflavin_synthase-like_b-brl"/>
</dbReference>
<evidence type="ECO:0000256" key="3">
    <source>
        <dbReference type="ARBA" id="ARBA00004887"/>
    </source>
</evidence>
<dbReference type="SUPFAM" id="SSF63380">
    <property type="entry name" value="Riboflavin synthase domain-like"/>
    <property type="match status" value="2"/>
</dbReference>
<evidence type="ECO:0000256" key="10">
    <source>
        <dbReference type="PROSITE-ProRule" id="PRU00524"/>
    </source>
</evidence>
<keyword evidence="7 12" id="KW-0808">Transferase</keyword>
<sequence length="207" mass="21780">MFTGIVEELGEVVAVADLPDAARVTIAGPLVTSDAKHGDSIAVNGVCLTVVDVEGGAFTADVMRETLNRSSLAKVARGDAVNLERAAAVGQRLGGHIVQGHVDGTGSVLAREKAEHWEVVHVGLPPRLARYVVEKGSITVDGVSLTVVSANEDSFTVSLIPTTLELTTLGRRLPGDTVNLEVDVLAKYVERLAAPHFRAQADVEGER</sequence>
<evidence type="ECO:0000313" key="13">
    <source>
        <dbReference type="Proteomes" id="UP001595833"/>
    </source>
</evidence>
<keyword evidence="6" id="KW-0686">Riboflavin biosynthesis</keyword>
<dbReference type="InterPro" id="IPR001783">
    <property type="entry name" value="Lumazine-bd"/>
</dbReference>
<dbReference type="PIRSF" id="PIRSF000498">
    <property type="entry name" value="Riboflavin_syn_A"/>
    <property type="match status" value="1"/>
</dbReference>
<keyword evidence="13" id="KW-1185">Reference proteome</keyword>
<dbReference type="RefSeq" id="WP_344039282.1">
    <property type="nucleotide sequence ID" value="NZ_BAAAKE010000015.1"/>
</dbReference>
<dbReference type="CDD" id="cd00402">
    <property type="entry name" value="Riboflavin_synthase_like"/>
    <property type="match status" value="1"/>
</dbReference>
<dbReference type="Gene3D" id="2.40.30.20">
    <property type="match status" value="2"/>
</dbReference>
<feature type="domain" description="Lumazine-binding" evidence="11">
    <location>
        <begin position="1"/>
        <end position="96"/>
    </location>
</feature>
<feature type="repeat" description="Lumazine-binding" evidence="10">
    <location>
        <begin position="1"/>
        <end position="96"/>
    </location>
</feature>
<evidence type="ECO:0000256" key="5">
    <source>
        <dbReference type="ARBA" id="ARBA00013950"/>
    </source>
</evidence>
<evidence type="ECO:0000256" key="7">
    <source>
        <dbReference type="ARBA" id="ARBA00022679"/>
    </source>
</evidence>
<dbReference type="NCBIfam" id="NF006767">
    <property type="entry name" value="PRK09289.1"/>
    <property type="match status" value="1"/>
</dbReference>
<accession>A0ABV9YBV3</accession>
<evidence type="ECO:0000256" key="4">
    <source>
        <dbReference type="ARBA" id="ARBA00012827"/>
    </source>
</evidence>
<dbReference type="Proteomes" id="UP001595833">
    <property type="component" value="Unassembled WGS sequence"/>
</dbReference>
<comment type="pathway">
    <text evidence="3">Cofactor biosynthesis; riboflavin biosynthesis; riboflavin from 2-hydroxy-3-oxobutyl phosphate and 5-amino-6-(D-ribitylamino)uracil: step 2/2.</text>
</comment>
<evidence type="ECO:0000259" key="11">
    <source>
        <dbReference type="PROSITE" id="PS51177"/>
    </source>
</evidence>
<evidence type="ECO:0000313" key="12">
    <source>
        <dbReference type="EMBL" id="MFC5059088.1"/>
    </source>
</evidence>
<evidence type="ECO:0000256" key="1">
    <source>
        <dbReference type="ARBA" id="ARBA00000968"/>
    </source>
</evidence>